<reference evidence="2" key="1">
    <citation type="journal article" date="2022" name="Int. J. Mol. Sci.">
        <title>Draft Genome of Tanacetum Coccineum: Genomic Comparison of Closely Related Tanacetum-Family Plants.</title>
        <authorList>
            <person name="Yamashiro T."/>
            <person name="Shiraishi A."/>
            <person name="Nakayama K."/>
            <person name="Satake H."/>
        </authorList>
    </citation>
    <scope>NUCLEOTIDE SEQUENCE</scope>
</reference>
<dbReference type="GO" id="GO:0003964">
    <property type="term" value="F:RNA-directed DNA polymerase activity"/>
    <property type="evidence" value="ECO:0007669"/>
    <property type="project" value="UniProtKB-KW"/>
</dbReference>
<organism evidence="2 3">
    <name type="scientific">Tanacetum coccineum</name>
    <dbReference type="NCBI Taxonomy" id="301880"/>
    <lineage>
        <taxon>Eukaryota</taxon>
        <taxon>Viridiplantae</taxon>
        <taxon>Streptophyta</taxon>
        <taxon>Embryophyta</taxon>
        <taxon>Tracheophyta</taxon>
        <taxon>Spermatophyta</taxon>
        <taxon>Magnoliopsida</taxon>
        <taxon>eudicotyledons</taxon>
        <taxon>Gunneridae</taxon>
        <taxon>Pentapetalae</taxon>
        <taxon>asterids</taxon>
        <taxon>campanulids</taxon>
        <taxon>Asterales</taxon>
        <taxon>Asteraceae</taxon>
        <taxon>Asteroideae</taxon>
        <taxon>Anthemideae</taxon>
        <taxon>Anthemidinae</taxon>
        <taxon>Tanacetum</taxon>
    </lineage>
</organism>
<keyword evidence="2" id="KW-0695">RNA-directed DNA polymerase</keyword>
<dbReference type="Pfam" id="PF04824">
    <property type="entry name" value="Rad21_Rec8"/>
    <property type="match status" value="1"/>
</dbReference>
<evidence type="ECO:0000313" key="3">
    <source>
        <dbReference type="Proteomes" id="UP001151760"/>
    </source>
</evidence>
<evidence type="ECO:0000313" key="2">
    <source>
        <dbReference type="EMBL" id="GJS89408.1"/>
    </source>
</evidence>
<evidence type="ECO:0000259" key="1">
    <source>
        <dbReference type="Pfam" id="PF04824"/>
    </source>
</evidence>
<protein>
    <submittedName>
        <fullName evidence="2">Reverse transcriptase domain-containing protein</fullName>
    </submittedName>
</protein>
<accession>A0ABQ4ZKS4</accession>
<proteinExistence type="predicted"/>
<keyword evidence="3" id="KW-1185">Reference proteome</keyword>
<reference evidence="2" key="2">
    <citation type="submission" date="2022-01" db="EMBL/GenBank/DDBJ databases">
        <authorList>
            <person name="Yamashiro T."/>
            <person name="Shiraishi A."/>
            <person name="Satake H."/>
            <person name="Nakayama K."/>
        </authorList>
    </citation>
    <scope>NUCLEOTIDE SEQUENCE</scope>
</reference>
<dbReference type="InterPro" id="IPR006909">
    <property type="entry name" value="Rad21/Rec8_C_eu"/>
</dbReference>
<dbReference type="Proteomes" id="UP001151760">
    <property type="component" value="Unassembled WGS sequence"/>
</dbReference>
<keyword evidence="2" id="KW-0808">Transferase</keyword>
<comment type="caution">
    <text evidence="2">The sequence shown here is derived from an EMBL/GenBank/DDBJ whole genome shotgun (WGS) entry which is preliminary data.</text>
</comment>
<name>A0ABQ4ZKS4_9ASTR</name>
<dbReference type="EMBL" id="BQNB010011347">
    <property type="protein sequence ID" value="GJS89408.1"/>
    <property type="molecule type" value="Genomic_DNA"/>
</dbReference>
<sequence length="831" mass="94657">MYGFKECSSCEALYNREHCCSNVSSVNNFVRDPNSPSQPQTSSLNQRRCFHCKDPLEEDEHCKRCTFKRCGSGLSKGFCFICASSNKNSINDNPNPSYFNDPSNVFSQPPQHQYETYSCEFCGGNSHPGFDCQKGNTPVFDQGPCYNQDFGFNQPSHYSPSQPQTYSCELCGNDAHYGYDCPPQVPFISNPDPCYNQDLDNFLQTSLNFQQQYLCCENCGGPHETFQCQPLNQNFYEPNHCDNSNSFGFDQSQPPQFPVIHQSPQETSVEILQARENLMESIQTFLKKKATDYINTPNWNRLAFYNNDDEDDDEEYTIAITPVLPTVEPDNSLSMGDEHLSTIPKTESDEVIKSRVKDLVPILSESEDFSDIESECDVPDCDDSQTTNFSTFSNPLFDDSTSSDDESSHEEVIHEISFKTYSNPLFDLDEEIISSEFNPIHNEDLDSTPKNDRFDTESYLLESLLNRDTLMASSPKIDSLFDEFAGELITIPPRIVNREHEEYISLALIWKKKVVAIPLLILIYLPDYEAFYCDSEPDSGDFTMDVVEDIFDNPTREPRVHVPNVLPTYPTLYLDSNFTPSDDSLGSDLVVSFPSGTRNKIFDPGIFIEVQSKRFLSPNEFSISFIRDPLSPVFDTLLPFSSKNEDNVFNPGILASNKEKSPHLLSHRGFKAFQLISESPMMIYGGDIPNFALIKIIEPAVLATRDFIKVQQKKRYGNILISRGREMYRNIYNENSIDNGPALTIITSDLLYQDLLKPNQLTNLDRIGQEIDFVGKSRRSENLESSEVQAIHAEPNTNVRNLLMHQLAEEEELRRLRKYLVPNAQPMTYFD</sequence>
<keyword evidence="2" id="KW-0548">Nucleotidyltransferase</keyword>
<feature type="domain" description="Rad21/Rec8-like protein C-terminal eukaryotic" evidence="1">
    <location>
        <begin position="701"/>
        <end position="727"/>
    </location>
</feature>
<gene>
    <name evidence="2" type="ORF">Tco_0772044</name>
</gene>